<evidence type="ECO:0000313" key="5">
    <source>
        <dbReference type="EMBL" id="POF27952.1"/>
    </source>
</evidence>
<dbReference type="InterPro" id="IPR000524">
    <property type="entry name" value="Tscrpt_reg_HTH_GntR"/>
</dbReference>
<dbReference type="Pfam" id="PF07702">
    <property type="entry name" value="UTRA"/>
    <property type="match status" value="1"/>
</dbReference>
<dbReference type="PRINTS" id="PR00035">
    <property type="entry name" value="HTHGNTR"/>
</dbReference>
<dbReference type="SUPFAM" id="SSF64288">
    <property type="entry name" value="Chorismate lyase-like"/>
    <property type="match status" value="1"/>
</dbReference>
<accession>A0A2S3UJP7</accession>
<dbReference type="PANTHER" id="PTHR44846:SF1">
    <property type="entry name" value="MANNOSYL-D-GLYCERATE TRANSPORT_METABOLISM SYSTEM REPRESSOR MNGR-RELATED"/>
    <property type="match status" value="1"/>
</dbReference>
<evidence type="ECO:0000259" key="4">
    <source>
        <dbReference type="PROSITE" id="PS50949"/>
    </source>
</evidence>
<dbReference type="InterPro" id="IPR036388">
    <property type="entry name" value="WH-like_DNA-bd_sf"/>
</dbReference>
<keyword evidence="1" id="KW-0805">Transcription regulation</keyword>
<dbReference type="PROSITE" id="PS50949">
    <property type="entry name" value="HTH_GNTR"/>
    <property type="match status" value="1"/>
</dbReference>
<evidence type="ECO:0000313" key="6">
    <source>
        <dbReference type="Proteomes" id="UP000236959"/>
    </source>
</evidence>
<dbReference type="GO" id="GO:0003677">
    <property type="term" value="F:DNA binding"/>
    <property type="evidence" value="ECO:0007669"/>
    <property type="project" value="UniProtKB-KW"/>
</dbReference>
<name>A0A2S3UJP7_9HYPH</name>
<dbReference type="InterPro" id="IPR050679">
    <property type="entry name" value="Bact_HTH_transcr_reg"/>
</dbReference>
<dbReference type="PANTHER" id="PTHR44846">
    <property type="entry name" value="MANNOSYL-D-GLYCERATE TRANSPORT/METABOLISM SYSTEM REPRESSOR MNGR-RELATED"/>
    <property type="match status" value="1"/>
</dbReference>
<protein>
    <submittedName>
        <fullName evidence="5">GntR family transcriptional regulator</fullName>
    </submittedName>
</protein>
<dbReference type="OrthoDB" id="7173258at2"/>
<keyword evidence="6" id="KW-1185">Reference proteome</keyword>
<dbReference type="SUPFAM" id="SSF46785">
    <property type="entry name" value="Winged helix' DNA-binding domain"/>
    <property type="match status" value="1"/>
</dbReference>
<dbReference type="SMART" id="SM00345">
    <property type="entry name" value="HTH_GNTR"/>
    <property type="match status" value="1"/>
</dbReference>
<dbReference type="GO" id="GO:0045892">
    <property type="term" value="P:negative regulation of DNA-templated transcription"/>
    <property type="evidence" value="ECO:0007669"/>
    <property type="project" value="TreeGrafter"/>
</dbReference>
<dbReference type="GO" id="GO:0003700">
    <property type="term" value="F:DNA-binding transcription factor activity"/>
    <property type="evidence" value="ECO:0007669"/>
    <property type="project" value="InterPro"/>
</dbReference>
<reference evidence="5 6" key="1">
    <citation type="submission" date="2018-01" db="EMBL/GenBank/DDBJ databases">
        <title>Genomic Encyclopedia of Archaeal and Bacterial Type Strains, Phase II (KMG-II): from individual species to whole genera.</title>
        <authorList>
            <person name="Goeker M."/>
        </authorList>
    </citation>
    <scope>NUCLEOTIDE SEQUENCE [LARGE SCALE GENOMIC DNA]</scope>
    <source>
        <strain evidence="5 6">DSM 17023</strain>
    </source>
</reference>
<feature type="domain" description="HTH gntR-type" evidence="4">
    <location>
        <begin position="22"/>
        <end position="90"/>
    </location>
</feature>
<dbReference type="Gene3D" id="3.40.1410.10">
    <property type="entry name" value="Chorismate lyase-like"/>
    <property type="match status" value="1"/>
</dbReference>
<dbReference type="Proteomes" id="UP000236959">
    <property type="component" value="Unassembled WGS sequence"/>
</dbReference>
<organism evidence="5 6">
    <name type="scientific">Roseibium marinum</name>
    <dbReference type="NCBI Taxonomy" id="281252"/>
    <lineage>
        <taxon>Bacteria</taxon>
        <taxon>Pseudomonadati</taxon>
        <taxon>Pseudomonadota</taxon>
        <taxon>Alphaproteobacteria</taxon>
        <taxon>Hyphomicrobiales</taxon>
        <taxon>Stappiaceae</taxon>
        <taxon>Roseibium</taxon>
    </lineage>
</organism>
<dbReference type="EMBL" id="PPCN01000019">
    <property type="protein sequence ID" value="POF27952.1"/>
    <property type="molecule type" value="Genomic_DNA"/>
</dbReference>
<dbReference type="InterPro" id="IPR011663">
    <property type="entry name" value="UTRA"/>
</dbReference>
<dbReference type="CDD" id="cd07377">
    <property type="entry name" value="WHTH_GntR"/>
    <property type="match status" value="1"/>
</dbReference>
<evidence type="ECO:0000256" key="3">
    <source>
        <dbReference type="ARBA" id="ARBA00023163"/>
    </source>
</evidence>
<evidence type="ECO:0000256" key="1">
    <source>
        <dbReference type="ARBA" id="ARBA00023015"/>
    </source>
</evidence>
<dbReference type="Gene3D" id="1.10.10.10">
    <property type="entry name" value="Winged helix-like DNA-binding domain superfamily/Winged helix DNA-binding domain"/>
    <property type="match status" value="1"/>
</dbReference>
<dbReference type="AlphaFoldDB" id="A0A2S3UJP7"/>
<dbReference type="SMART" id="SM00866">
    <property type="entry name" value="UTRA"/>
    <property type="match status" value="1"/>
</dbReference>
<proteinExistence type="predicted"/>
<keyword evidence="3" id="KW-0804">Transcription</keyword>
<comment type="caution">
    <text evidence="5">The sequence shown here is derived from an EMBL/GenBank/DDBJ whole genome shotgun (WGS) entry which is preliminary data.</text>
</comment>
<dbReference type="RefSeq" id="WP_103225416.1">
    <property type="nucleotide sequence ID" value="NZ_PPCN01000019.1"/>
</dbReference>
<dbReference type="InterPro" id="IPR028978">
    <property type="entry name" value="Chorismate_lyase_/UTRA_dom_sf"/>
</dbReference>
<evidence type="ECO:0000256" key="2">
    <source>
        <dbReference type="ARBA" id="ARBA00023125"/>
    </source>
</evidence>
<gene>
    <name evidence="5" type="ORF">CLV41_11933</name>
</gene>
<dbReference type="Pfam" id="PF00392">
    <property type="entry name" value="GntR"/>
    <property type="match status" value="1"/>
</dbReference>
<sequence>MRDFADLYLYLIKHMESSNQSEPLYRRLSAALSDALKSGILSASAHLPSERKLSDKLDLSRVTVRRALDELQADGFLQRRQGARTSVTPRLEKPLSVLTGFSEELQARGLEPGQRWISRKTVNPTPTESMALGLPPTEPIVRLVRVRLADGVPIAVERAAVPKMFLPDGNMVSLSLYAALASAGAAPARGIQRIRAGIMTKLDAELLEAEPGTPLLIVERRCFLDDGRPVEFTETRYNGERYDFSAELLTPGTVHTSYN</sequence>
<keyword evidence="2" id="KW-0238">DNA-binding</keyword>
<dbReference type="InterPro" id="IPR036390">
    <property type="entry name" value="WH_DNA-bd_sf"/>
</dbReference>